<feature type="region of interest" description="Disordered" evidence="1">
    <location>
        <begin position="1"/>
        <end position="100"/>
    </location>
</feature>
<dbReference type="EMBL" id="BKCJ011095241">
    <property type="protein sequence ID" value="GFC84564.1"/>
    <property type="molecule type" value="Genomic_DNA"/>
</dbReference>
<name>A0A699RPB0_TANCI</name>
<feature type="compositionally biased region" description="Low complexity" evidence="1">
    <location>
        <begin position="61"/>
        <end position="88"/>
    </location>
</feature>
<dbReference type="AlphaFoldDB" id="A0A699RPB0"/>
<reference evidence="2" key="1">
    <citation type="journal article" date="2019" name="Sci. Rep.">
        <title>Draft genome of Tanacetum cinerariifolium, the natural source of mosquito coil.</title>
        <authorList>
            <person name="Yamashiro T."/>
            <person name="Shiraishi A."/>
            <person name="Satake H."/>
            <person name="Nakayama K."/>
        </authorList>
    </citation>
    <scope>NUCLEOTIDE SEQUENCE</scope>
</reference>
<comment type="caution">
    <text evidence="2">The sequence shown here is derived from an EMBL/GenBank/DDBJ whole genome shotgun (WGS) entry which is preliminary data.</text>
</comment>
<feature type="compositionally biased region" description="Basic residues" evidence="1">
    <location>
        <begin position="89"/>
        <end position="99"/>
    </location>
</feature>
<feature type="compositionally biased region" description="Polar residues" evidence="1">
    <location>
        <begin position="34"/>
        <end position="48"/>
    </location>
</feature>
<evidence type="ECO:0000313" key="2">
    <source>
        <dbReference type="EMBL" id="GFC84564.1"/>
    </source>
</evidence>
<evidence type="ECO:0000256" key="1">
    <source>
        <dbReference type="SAM" id="MobiDB-lite"/>
    </source>
</evidence>
<sequence>ILPLLSSFPATSPDPAKLPTTGRPPLSDEHHTQPHITFISTDPPTTSPSRDHHGCHHLHATTSTLSSQSSPPSTTDIISTPTHPSSIPQKHHHQHHCPHPRLVTMPSPPQSSPSPYPPNHYIRVLMVLNQTWV</sequence>
<gene>
    <name evidence="2" type="ORF">Tci_856534</name>
</gene>
<feature type="non-terminal residue" evidence="2">
    <location>
        <position position="1"/>
    </location>
</feature>
<proteinExistence type="predicted"/>
<accession>A0A699RPB0</accession>
<organism evidence="2">
    <name type="scientific">Tanacetum cinerariifolium</name>
    <name type="common">Dalmatian daisy</name>
    <name type="synonym">Chrysanthemum cinerariifolium</name>
    <dbReference type="NCBI Taxonomy" id="118510"/>
    <lineage>
        <taxon>Eukaryota</taxon>
        <taxon>Viridiplantae</taxon>
        <taxon>Streptophyta</taxon>
        <taxon>Embryophyta</taxon>
        <taxon>Tracheophyta</taxon>
        <taxon>Spermatophyta</taxon>
        <taxon>Magnoliopsida</taxon>
        <taxon>eudicotyledons</taxon>
        <taxon>Gunneridae</taxon>
        <taxon>Pentapetalae</taxon>
        <taxon>asterids</taxon>
        <taxon>campanulids</taxon>
        <taxon>Asterales</taxon>
        <taxon>Asteraceae</taxon>
        <taxon>Asteroideae</taxon>
        <taxon>Anthemideae</taxon>
        <taxon>Anthemidinae</taxon>
        <taxon>Tanacetum</taxon>
    </lineage>
</organism>
<protein>
    <submittedName>
        <fullName evidence="2">Uncharacterized protein</fullName>
    </submittedName>
</protein>